<accession>A0A6C0H0N1</accession>
<reference evidence="2" key="1">
    <citation type="journal article" date="2020" name="Nature">
        <title>Giant virus diversity and host interactions through global metagenomics.</title>
        <authorList>
            <person name="Schulz F."/>
            <person name="Roux S."/>
            <person name="Paez-Espino D."/>
            <person name="Jungbluth S."/>
            <person name="Walsh D.A."/>
            <person name="Denef V.J."/>
            <person name="McMahon K.D."/>
            <person name="Konstantinidis K.T."/>
            <person name="Eloe-Fadrosh E.A."/>
            <person name="Kyrpides N.C."/>
            <person name="Woyke T."/>
        </authorList>
    </citation>
    <scope>NUCLEOTIDE SEQUENCE</scope>
    <source>
        <strain evidence="2">GVMAG-M-3300023179-4</strain>
    </source>
</reference>
<dbReference type="EMBL" id="MN739831">
    <property type="protein sequence ID" value="QHT73705.1"/>
    <property type="molecule type" value="Genomic_DNA"/>
</dbReference>
<keyword evidence="1" id="KW-0472">Membrane</keyword>
<sequence length="224" mass="26329">MNNIIKTGNPNLDAKNEHLNSIILKITNNFKITKNPITNENLDRITNIANKNNLLLSSEILNVLYENRQNVQYIMSYIEPRLITFFTNKNLLPPRGDKLFDIKLLTTCIKIKTKILIYENKDVEMSNQFFDMDCLLIACKLYIWNAKLNKCTAFNLQDDRDISMKTNKELERYCDIAGVPIRTIKKENFEQLLPINNLTEKDYIFIINTALFIFVLFLLYVKYK</sequence>
<proteinExistence type="predicted"/>
<evidence type="ECO:0000313" key="2">
    <source>
        <dbReference type="EMBL" id="QHT73705.1"/>
    </source>
</evidence>
<evidence type="ECO:0000256" key="1">
    <source>
        <dbReference type="SAM" id="Phobius"/>
    </source>
</evidence>
<keyword evidence="1" id="KW-1133">Transmembrane helix</keyword>
<keyword evidence="1" id="KW-0812">Transmembrane</keyword>
<name>A0A6C0H0N1_9ZZZZ</name>
<organism evidence="2">
    <name type="scientific">viral metagenome</name>
    <dbReference type="NCBI Taxonomy" id="1070528"/>
    <lineage>
        <taxon>unclassified sequences</taxon>
        <taxon>metagenomes</taxon>
        <taxon>organismal metagenomes</taxon>
    </lineage>
</organism>
<protein>
    <submittedName>
        <fullName evidence="2">Uncharacterized protein</fullName>
    </submittedName>
</protein>
<dbReference type="AlphaFoldDB" id="A0A6C0H0N1"/>
<feature type="transmembrane region" description="Helical" evidence="1">
    <location>
        <begin position="203"/>
        <end position="221"/>
    </location>
</feature>